<accession>A0AAN9ALM7</accession>
<feature type="compositionally biased region" description="Basic and acidic residues" evidence="5">
    <location>
        <begin position="881"/>
        <end position="891"/>
    </location>
</feature>
<dbReference type="InterPro" id="IPR032675">
    <property type="entry name" value="LRR_dom_sf"/>
</dbReference>
<feature type="signal peptide" evidence="6">
    <location>
        <begin position="1"/>
        <end position="33"/>
    </location>
</feature>
<feature type="chain" id="PRO_5042837763" description="Ig-like domain-containing protein" evidence="6">
    <location>
        <begin position="34"/>
        <end position="913"/>
    </location>
</feature>
<feature type="region of interest" description="Disordered" evidence="5">
    <location>
        <begin position="874"/>
        <end position="913"/>
    </location>
</feature>
<dbReference type="Gene3D" id="3.80.10.10">
    <property type="entry name" value="Ribonuclease Inhibitor"/>
    <property type="match status" value="2"/>
</dbReference>
<evidence type="ECO:0000313" key="9">
    <source>
        <dbReference type="Proteomes" id="UP001374579"/>
    </source>
</evidence>
<dbReference type="InterPro" id="IPR003591">
    <property type="entry name" value="Leu-rich_rpt_typical-subtyp"/>
</dbReference>
<keyword evidence="1" id="KW-0433">Leucine-rich repeat</keyword>
<dbReference type="InterPro" id="IPR001611">
    <property type="entry name" value="Leu-rich_rpt"/>
</dbReference>
<evidence type="ECO:0000256" key="4">
    <source>
        <dbReference type="ARBA" id="ARBA00023157"/>
    </source>
</evidence>
<dbReference type="PROSITE" id="PS51450">
    <property type="entry name" value="LRR"/>
    <property type="match status" value="2"/>
</dbReference>
<evidence type="ECO:0000256" key="1">
    <source>
        <dbReference type="ARBA" id="ARBA00022614"/>
    </source>
</evidence>
<dbReference type="Gene3D" id="2.60.40.10">
    <property type="entry name" value="Immunoglobulins"/>
    <property type="match status" value="1"/>
</dbReference>
<evidence type="ECO:0000259" key="7">
    <source>
        <dbReference type="PROSITE" id="PS50835"/>
    </source>
</evidence>
<evidence type="ECO:0000256" key="6">
    <source>
        <dbReference type="SAM" id="SignalP"/>
    </source>
</evidence>
<dbReference type="InterPro" id="IPR036179">
    <property type="entry name" value="Ig-like_dom_sf"/>
</dbReference>
<dbReference type="FunFam" id="3.80.10.10:FF:001164">
    <property type="entry name" value="GH01279p"/>
    <property type="match status" value="1"/>
</dbReference>
<dbReference type="SUPFAM" id="SSF48726">
    <property type="entry name" value="Immunoglobulin"/>
    <property type="match status" value="1"/>
</dbReference>
<dbReference type="Proteomes" id="UP001374579">
    <property type="component" value="Unassembled WGS sequence"/>
</dbReference>
<dbReference type="SMART" id="SM00365">
    <property type="entry name" value="LRR_SD22"/>
    <property type="match status" value="7"/>
</dbReference>
<proteinExistence type="predicted"/>
<dbReference type="InterPro" id="IPR007110">
    <property type="entry name" value="Ig-like_dom"/>
</dbReference>
<dbReference type="PANTHER" id="PTHR24369:SF216">
    <property type="entry name" value="CD180 MOLECULE"/>
    <property type="match status" value="1"/>
</dbReference>
<dbReference type="SUPFAM" id="SSF52058">
    <property type="entry name" value="L domain-like"/>
    <property type="match status" value="1"/>
</dbReference>
<dbReference type="InterPro" id="IPR003599">
    <property type="entry name" value="Ig_sub"/>
</dbReference>
<keyword evidence="3" id="KW-0677">Repeat</keyword>
<comment type="caution">
    <text evidence="8">The sequence shown here is derived from an EMBL/GenBank/DDBJ whole genome shotgun (WGS) entry which is preliminary data.</text>
</comment>
<organism evidence="8 9">
    <name type="scientific">Littorina saxatilis</name>
    <dbReference type="NCBI Taxonomy" id="31220"/>
    <lineage>
        <taxon>Eukaryota</taxon>
        <taxon>Metazoa</taxon>
        <taxon>Spiralia</taxon>
        <taxon>Lophotrochozoa</taxon>
        <taxon>Mollusca</taxon>
        <taxon>Gastropoda</taxon>
        <taxon>Caenogastropoda</taxon>
        <taxon>Littorinimorpha</taxon>
        <taxon>Littorinoidea</taxon>
        <taxon>Littorinidae</taxon>
        <taxon>Littorina</taxon>
    </lineage>
</organism>
<dbReference type="PRINTS" id="PR00019">
    <property type="entry name" value="LEURICHRPT"/>
</dbReference>
<feature type="domain" description="Ig-like" evidence="7">
    <location>
        <begin position="442"/>
        <end position="583"/>
    </location>
</feature>
<evidence type="ECO:0000313" key="8">
    <source>
        <dbReference type="EMBL" id="KAK7089125.1"/>
    </source>
</evidence>
<reference evidence="8 9" key="1">
    <citation type="submission" date="2024-02" db="EMBL/GenBank/DDBJ databases">
        <title>Chromosome-scale genome assembly of the rough periwinkle Littorina saxatilis.</title>
        <authorList>
            <person name="De Jode A."/>
            <person name="Faria R."/>
            <person name="Formenti G."/>
            <person name="Sims Y."/>
            <person name="Smith T.P."/>
            <person name="Tracey A."/>
            <person name="Wood J.M.D."/>
            <person name="Zagrodzka Z.B."/>
            <person name="Johannesson K."/>
            <person name="Butlin R.K."/>
            <person name="Leder E.H."/>
        </authorList>
    </citation>
    <scope>NUCLEOTIDE SEQUENCE [LARGE SCALE GENOMIC DNA]</scope>
    <source>
        <strain evidence="8">Snail1</strain>
        <tissue evidence="8">Muscle</tissue>
    </source>
</reference>
<keyword evidence="9" id="KW-1185">Reference proteome</keyword>
<dbReference type="EMBL" id="JBAMIC010002832">
    <property type="protein sequence ID" value="KAK7089125.1"/>
    <property type="molecule type" value="Genomic_DNA"/>
</dbReference>
<gene>
    <name evidence="8" type="ORF">V1264_024370</name>
</gene>
<name>A0AAN9ALM7_9CAEN</name>
<dbReference type="SMART" id="SM00369">
    <property type="entry name" value="LRR_TYP"/>
    <property type="match status" value="11"/>
</dbReference>
<dbReference type="InterPro" id="IPR000483">
    <property type="entry name" value="Cys-rich_flank_reg_C"/>
</dbReference>
<dbReference type="PROSITE" id="PS50835">
    <property type="entry name" value="IG_LIKE"/>
    <property type="match status" value="1"/>
</dbReference>
<keyword evidence="4" id="KW-1015">Disulfide bond</keyword>
<sequence>MGEGLPWPTACTSPFAASLLLILLVTLPWSALARPATVEPTATHTACPSGCQCTAPHNGEEVDTISCAHGGLTSFPPHLPASLTSLDLGWNRITETGNLSSVDELQFLDLSNNALTALRAGSLDHVLKLTALDLSANAIESVEGRVFGSLAAMDTVSLAYNQLTSLNGEMLFGLLTVKVLNLTGNMIQEVSNQTFFYLHQLEILDLSHNSLEYLPQDAFQGLESVRTILLHHNHLVSISGAFSGLNSLVVLDVSHNALNVLESHTFGSLCHLSELKMSFNNITELSPTFCGNTTSVKRIDLRGNPIKQLEGGWFQHSPALQVLDLSQMPSLQSIAFDAFEGAHSLTTLNLSHNSQLSFLHPQLLAPLTELVELDLRSDNLQALSHITFHSNPHLARLFLSNNPWQCGCGLAWLKRESQGNDSVVVDSTQVQCQLQSNLSTVPISQVSQEMMQCNNVSLVNVTGVVSAKIGSRVVLRCDYEADETGVLTWTTPRGRTFHYHPFHPEATAHLVDEEQAENLSSEYHKQHSWHWEGGYDADLQYHPDHIVLLSDGSLYVDFVLRNDAGPYVCRIHNSNHNASAAITLHLDYEVLFNTKIMSLVAGMGCAASFFTLNTVYSTIMWCARKLVNKRRRERINKLLVNLDDYRTSQIMRIRTNYSFQLGRIRDHYNMQSARLKDNYTMQVRRVRQGYSNQVDRIRDNYHIRLSHLKDYSSHQIHQIREVTNGQIVRIRDYGSLQMERLRETYKLQQQHVIKVLEAMNLENCRTVVETECMRTESMIFDVNLPDLEDVDTTSSEEVYSQLSQSESLYVTALNSDNSSSLDTVQAGPHVHPVPPESLIIEVPPHTPPLSVTPPVQNLPTDSCSFSGECGNDAYSSSAEDIVNKRDTKTSNESDTSPEATNVEVSVDIRETVL</sequence>
<dbReference type="AlphaFoldDB" id="A0AAN9ALM7"/>
<dbReference type="Pfam" id="PF13855">
    <property type="entry name" value="LRR_8"/>
    <property type="match status" value="4"/>
</dbReference>
<dbReference type="PANTHER" id="PTHR24369">
    <property type="entry name" value="ANTIGEN BSP, PUTATIVE-RELATED"/>
    <property type="match status" value="1"/>
</dbReference>
<protein>
    <recommendedName>
        <fullName evidence="7">Ig-like domain-containing protein</fullName>
    </recommendedName>
</protein>
<dbReference type="SMART" id="SM00082">
    <property type="entry name" value="LRRCT"/>
    <property type="match status" value="1"/>
</dbReference>
<dbReference type="SMART" id="SM00409">
    <property type="entry name" value="IG"/>
    <property type="match status" value="1"/>
</dbReference>
<evidence type="ECO:0000256" key="2">
    <source>
        <dbReference type="ARBA" id="ARBA00022729"/>
    </source>
</evidence>
<keyword evidence="2 6" id="KW-0732">Signal</keyword>
<evidence type="ECO:0000256" key="3">
    <source>
        <dbReference type="ARBA" id="ARBA00022737"/>
    </source>
</evidence>
<dbReference type="InterPro" id="IPR050541">
    <property type="entry name" value="LRR_TM_domain-containing"/>
</dbReference>
<dbReference type="InterPro" id="IPR013783">
    <property type="entry name" value="Ig-like_fold"/>
</dbReference>
<dbReference type="GO" id="GO:0005886">
    <property type="term" value="C:plasma membrane"/>
    <property type="evidence" value="ECO:0007669"/>
    <property type="project" value="TreeGrafter"/>
</dbReference>
<feature type="compositionally biased region" description="Polar residues" evidence="5">
    <location>
        <begin position="892"/>
        <end position="903"/>
    </location>
</feature>
<evidence type="ECO:0000256" key="5">
    <source>
        <dbReference type="SAM" id="MobiDB-lite"/>
    </source>
</evidence>